<dbReference type="Proteomes" id="UP000182321">
    <property type="component" value="Unassembled WGS sequence"/>
</dbReference>
<protein>
    <submittedName>
        <fullName evidence="1">Uncharacterized protein</fullName>
    </submittedName>
</protein>
<organism evidence="1 2">
    <name type="scientific">Pseudobutyrivibrio ruminis</name>
    <dbReference type="NCBI Taxonomy" id="46206"/>
    <lineage>
        <taxon>Bacteria</taxon>
        <taxon>Bacillati</taxon>
        <taxon>Bacillota</taxon>
        <taxon>Clostridia</taxon>
        <taxon>Lachnospirales</taxon>
        <taxon>Lachnospiraceae</taxon>
        <taxon>Pseudobutyrivibrio</taxon>
    </lineage>
</organism>
<gene>
    <name evidence="1" type="ORF">SAMN02910377_01139</name>
</gene>
<sequence>MYDLTGKTIVEIKEYVNSLSNEELDKFIEEVDFADYDFDLEATDLLTSSRLYDYIQYAHNGEAAVTFD</sequence>
<dbReference type="EMBL" id="FNZX01000006">
    <property type="protein sequence ID" value="SEK53894.1"/>
    <property type="molecule type" value="Genomic_DNA"/>
</dbReference>
<dbReference type="RefSeq" id="WP_033151577.1">
    <property type="nucleotide sequence ID" value="NZ_FNZX01000006.1"/>
</dbReference>
<name>A0A1H7HUS9_9FIRM</name>
<accession>A0A1H7HUS9</accession>
<evidence type="ECO:0000313" key="2">
    <source>
        <dbReference type="Proteomes" id="UP000182321"/>
    </source>
</evidence>
<keyword evidence="2" id="KW-1185">Reference proteome</keyword>
<evidence type="ECO:0000313" key="1">
    <source>
        <dbReference type="EMBL" id="SEK53894.1"/>
    </source>
</evidence>
<dbReference type="AlphaFoldDB" id="A0A1H7HUS9"/>
<reference evidence="2" key="1">
    <citation type="submission" date="2016-10" db="EMBL/GenBank/DDBJ databases">
        <authorList>
            <person name="Varghese N."/>
            <person name="Submissions S."/>
        </authorList>
    </citation>
    <scope>NUCLEOTIDE SEQUENCE [LARGE SCALE GENOMIC DNA]</scope>
    <source>
        <strain evidence="2">ACV-9</strain>
    </source>
</reference>
<proteinExistence type="predicted"/>